<dbReference type="AlphaFoldDB" id="A0A9D2Q0L3"/>
<comment type="caution">
    <text evidence="3">The sequence shown here is derived from an EMBL/GenBank/DDBJ whole genome shotgun (WGS) entry which is preliminary data.</text>
</comment>
<keyword evidence="2" id="KW-0472">Membrane</keyword>
<feature type="compositionally biased region" description="Acidic residues" evidence="1">
    <location>
        <begin position="201"/>
        <end position="222"/>
    </location>
</feature>
<protein>
    <recommendedName>
        <fullName evidence="5">MNN4 protein</fullName>
    </recommendedName>
</protein>
<feature type="transmembrane region" description="Helical" evidence="2">
    <location>
        <begin position="41"/>
        <end position="62"/>
    </location>
</feature>
<gene>
    <name evidence="3" type="ORF">H9932_08720</name>
</gene>
<keyword evidence="2" id="KW-0812">Transmembrane</keyword>
<name>A0A9D2Q0L3_9MICO</name>
<evidence type="ECO:0000256" key="2">
    <source>
        <dbReference type="SAM" id="Phobius"/>
    </source>
</evidence>
<dbReference type="EMBL" id="DWWC01000179">
    <property type="protein sequence ID" value="HJC69743.1"/>
    <property type="molecule type" value="Genomic_DNA"/>
</dbReference>
<reference evidence="3" key="2">
    <citation type="submission" date="2021-04" db="EMBL/GenBank/DDBJ databases">
        <authorList>
            <person name="Gilroy R."/>
        </authorList>
    </citation>
    <scope>NUCLEOTIDE SEQUENCE</scope>
    <source>
        <strain evidence="3">CHK130-7132</strain>
    </source>
</reference>
<feature type="compositionally biased region" description="Acidic residues" evidence="1">
    <location>
        <begin position="281"/>
        <end position="304"/>
    </location>
</feature>
<keyword evidence="2" id="KW-1133">Transmembrane helix</keyword>
<organism evidence="3 4">
    <name type="scientific">Candidatus Brachybacterium intestinipullorum</name>
    <dbReference type="NCBI Taxonomy" id="2838512"/>
    <lineage>
        <taxon>Bacteria</taxon>
        <taxon>Bacillati</taxon>
        <taxon>Actinomycetota</taxon>
        <taxon>Actinomycetes</taxon>
        <taxon>Micrococcales</taxon>
        <taxon>Dermabacteraceae</taxon>
        <taxon>Brachybacterium</taxon>
    </lineage>
</organism>
<reference evidence="3" key="1">
    <citation type="journal article" date="2021" name="PeerJ">
        <title>Extensive microbial diversity within the chicken gut microbiome revealed by metagenomics and culture.</title>
        <authorList>
            <person name="Gilroy R."/>
            <person name="Ravi A."/>
            <person name="Getino M."/>
            <person name="Pursley I."/>
            <person name="Horton D.L."/>
            <person name="Alikhan N.F."/>
            <person name="Baker D."/>
            <person name="Gharbi K."/>
            <person name="Hall N."/>
            <person name="Watson M."/>
            <person name="Adriaenssens E.M."/>
            <person name="Foster-Nyarko E."/>
            <person name="Jarju S."/>
            <person name="Secka A."/>
            <person name="Antonio M."/>
            <person name="Oren A."/>
            <person name="Chaudhuri R.R."/>
            <person name="La Ragione R."/>
            <person name="Hildebrand F."/>
            <person name="Pallen M.J."/>
        </authorList>
    </citation>
    <scope>NUCLEOTIDE SEQUENCE</scope>
    <source>
        <strain evidence="3">CHK130-7132</strain>
    </source>
</reference>
<accession>A0A9D2Q0L3</accession>
<feature type="compositionally biased region" description="Acidic residues" evidence="1">
    <location>
        <begin position="252"/>
        <end position="264"/>
    </location>
</feature>
<feature type="region of interest" description="Disordered" evidence="1">
    <location>
        <begin position="178"/>
        <end position="331"/>
    </location>
</feature>
<proteinExistence type="predicted"/>
<dbReference type="Proteomes" id="UP000823854">
    <property type="component" value="Unassembled WGS sequence"/>
</dbReference>
<feature type="region of interest" description="Disordered" evidence="1">
    <location>
        <begin position="1"/>
        <end position="24"/>
    </location>
</feature>
<feature type="compositionally biased region" description="Gly residues" evidence="1">
    <location>
        <begin position="181"/>
        <end position="200"/>
    </location>
</feature>
<sequence length="331" mass="35319">MSTSLDERPGASVPPPAPARESRRRAKDFGLDVKRLRRVRIIVFAILGLPILALVLLAAKFVSMPIAQATHLDAYGEQDYPTAIERLAPVEVANWFEPYLPHLSEGTALLQQGEDAAAEEELRVALDEWTSRSDLNAPMHAQCKILNNLAISIERQADEIEDPQARADRLFEAEELLAPCAGGGGGGEGEGEGGGSGGGEGQDEGEDESSGGEDSGNEDSETTGENGERVEEKRREADEEAGNDPDARESEQGEDEGGEGDEEGGTPQQQDPGDPSRNDPEGDGPDEEAPIDGPSEEDDKDDELEQRNRDAQGGDGGDETGGAPQDPERPW</sequence>
<evidence type="ECO:0008006" key="5">
    <source>
        <dbReference type="Google" id="ProtNLM"/>
    </source>
</evidence>
<evidence type="ECO:0000313" key="3">
    <source>
        <dbReference type="EMBL" id="HJC69743.1"/>
    </source>
</evidence>
<feature type="compositionally biased region" description="Basic and acidic residues" evidence="1">
    <location>
        <begin position="226"/>
        <end position="237"/>
    </location>
</feature>
<evidence type="ECO:0000313" key="4">
    <source>
        <dbReference type="Proteomes" id="UP000823854"/>
    </source>
</evidence>
<evidence type="ECO:0000256" key="1">
    <source>
        <dbReference type="SAM" id="MobiDB-lite"/>
    </source>
</evidence>